<dbReference type="EMBL" id="JAFIRA010000002">
    <property type="protein sequence ID" value="MCJ2541661.1"/>
    <property type="molecule type" value="Genomic_DNA"/>
</dbReference>
<evidence type="ECO:0000256" key="1">
    <source>
        <dbReference type="SAM" id="SignalP"/>
    </source>
</evidence>
<keyword evidence="4" id="KW-1185">Reference proteome</keyword>
<dbReference type="InterPro" id="IPR051465">
    <property type="entry name" value="Cell_Envelope_Struct_Comp"/>
</dbReference>
<feature type="domain" description="SLH" evidence="2">
    <location>
        <begin position="29"/>
        <end position="92"/>
    </location>
</feature>
<dbReference type="PROSITE" id="PS51272">
    <property type="entry name" value="SLH"/>
    <property type="match status" value="3"/>
</dbReference>
<sequence length="409" mass="43363">MFSSLFTPRAAWTGVVLSGAMLGIHCQVAMAAPFRDTSGHWAQTYIQALSSQGVLNGFPDGTFRPNEPVTRAQFATIVNTAFRLSNTSGTYIGFRDVPYTHWAANAISTAAANNLIAGFPDGSYRPEQPVTRTESLVVLTNAIGNTQAIPAAQPSDLFSRYRDAAAIPNWALPQIAAAHQAGLIVNYPDPMLLEPNRAATRAEVAAFTYQAMVNRGSLVAQNLGSFNPYNPTPQAGFNLRLSTLAAGTLIPTTTTFNERLYIAPNETRPISLIVNNPIRNAQGDIVVPYGSRVDGRFEPAPGGTRFVAESVIVNNQLFPLAAQSDVIHDVKDPRYTTSGKIIQDAAIGAAAGAILGLVTGDNAIATEEVLGAGVAGAVIGNVTAPQVVVLDPNQVIELRLTQDLAIARQ</sequence>
<feature type="domain" description="SLH" evidence="2">
    <location>
        <begin position="158"/>
        <end position="222"/>
    </location>
</feature>
<evidence type="ECO:0000259" key="2">
    <source>
        <dbReference type="PROSITE" id="PS51272"/>
    </source>
</evidence>
<name>A0ABT0C7C7_THEVL</name>
<keyword evidence="1" id="KW-0732">Signal</keyword>
<feature type="signal peptide" evidence="1">
    <location>
        <begin position="1"/>
        <end position="31"/>
    </location>
</feature>
<dbReference type="Proteomes" id="UP000830835">
    <property type="component" value="Unassembled WGS sequence"/>
</dbReference>
<dbReference type="InterPro" id="IPR001119">
    <property type="entry name" value="SLH_dom"/>
</dbReference>
<evidence type="ECO:0000313" key="3">
    <source>
        <dbReference type="EMBL" id="MCJ2541661.1"/>
    </source>
</evidence>
<dbReference type="Pfam" id="PF00395">
    <property type="entry name" value="SLH"/>
    <property type="match status" value="3"/>
</dbReference>
<dbReference type="PANTHER" id="PTHR43308:SF5">
    <property type="entry name" value="S-LAYER PROTEIN _ PEPTIDOGLYCAN ENDO-BETA-N-ACETYLGLUCOSAMINIDASE"/>
    <property type="match status" value="1"/>
</dbReference>
<protein>
    <submittedName>
        <fullName evidence="3">S-layer homology domain-containing protein</fullName>
    </submittedName>
</protein>
<reference evidence="3" key="1">
    <citation type="submission" date="2021-02" db="EMBL/GenBank/DDBJ databases">
        <title>The CRISPR/cas machinery reduction and long-range gene transfer in the hot spring cyanobacterium Synechococcus.</title>
        <authorList>
            <person name="Dvorak P."/>
            <person name="Jahodarova E."/>
            <person name="Hasler P."/>
            <person name="Poulickova A."/>
        </authorList>
    </citation>
    <scope>NUCLEOTIDE SEQUENCE</scope>
    <source>
        <strain evidence="3">Rupite</strain>
    </source>
</reference>
<proteinExistence type="predicted"/>
<organism evidence="3 4">
    <name type="scientific">Thermostichus vulcanus str. 'Rupite'</name>
    <dbReference type="NCBI Taxonomy" id="2813851"/>
    <lineage>
        <taxon>Bacteria</taxon>
        <taxon>Bacillati</taxon>
        <taxon>Cyanobacteriota</taxon>
        <taxon>Cyanophyceae</taxon>
        <taxon>Thermostichales</taxon>
        <taxon>Thermostichaceae</taxon>
        <taxon>Thermostichus</taxon>
    </lineage>
</organism>
<feature type="chain" id="PRO_5047332074" evidence="1">
    <location>
        <begin position="32"/>
        <end position="409"/>
    </location>
</feature>
<accession>A0ABT0C7C7</accession>
<dbReference type="PANTHER" id="PTHR43308">
    <property type="entry name" value="OUTER MEMBRANE PROTEIN ALPHA-RELATED"/>
    <property type="match status" value="1"/>
</dbReference>
<dbReference type="RefSeq" id="WP_244348781.1">
    <property type="nucleotide sequence ID" value="NZ_JAFIRA010000002.1"/>
</dbReference>
<gene>
    <name evidence="3" type="ORF">JX360_01870</name>
</gene>
<feature type="domain" description="SLH" evidence="2">
    <location>
        <begin position="94"/>
        <end position="153"/>
    </location>
</feature>
<comment type="caution">
    <text evidence="3">The sequence shown here is derived from an EMBL/GenBank/DDBJ whole genome shotgun (WGS) entry which is preliminary data.</text>
</comment>
<evidence type="ECO:0000313" key="4">
    <source>
        <dbReference type="Proteomes" id="UP000830835"/>
    </source>
</evidence>